<organism evidence="1 2">
    <name type="scientific">Vibrio parahaemolyticus</name>
    <dbReference type="NCBI Taxonomy" id="670"/>
    <lineage>
        <taxon>Bacteria</taxon>
        <taxon>Pseudomonadati</taxon>
        <taxon>Pseudomonadota</taxon>
        <taxon>Gammaproteobacteria</taxon>
        <taxon>Vibrionales</taxon>
        <taxon>Vibrionaceae</taxon>
        <taxon>Vibrio</taxon>
    </lineage>
</organism>
<gene>
    <name evidence="1" type="ORF">O1Q84_26010</name>
</gene>
<sequence>MQNLVNKKIEEYIGEDKDLLEYKSQLDPSSIERAFNGQSQFPERHAAQAVVDYCNALRTFKISLHELIKSTSESAPSKAFNCSVEEIVEIEFEEFQRKLKRYFDEYISAESKCISWHVTGPARFPVAKAEKANKNSRDKLNQYADYPQRALKAIAKKLFPDGDGSVVKMSSDNPVEQLRIKISEAETMHGYMKIANRLVPAAYKASENGELTDNSAAVLENKMLERGIPQNLLKTFLEPNPIVNTWGRFSLANSNANIRRLKQRLVEAERVEESRNSNSLEGELENGIKHGVIDGRIGIWLGGRPPKEVTQRLRKFSFKFSPTRNNAWVRAHTVNAEAVFKRDVVPFLEQLDPQTFD</sequence>
<dbReference type="EMBL" id="CP114196">
    <property type="protein sequence ID" value="WAT93780.1"/>
    <property type="molecule type" value="Genomic_DNA"/>
</dbReference>
<geneLocation type="plasmid" evidence="1 2">
    <name>pHLA</name>
</geneLocation>
<dbReference type="RefSeq" id="WP_025636739.1">
    <property type="nucleotide sequence ID" value="NZ_CP114196.1"/>
</dbReference>
<protein>
    <submittedName>
        <fullName evidence="1">Uncharacterized protein</fullName>
    </submittedName>
</protein>
<dbReference type="AlphaFoldDB" id="A0AA47LA24"/>
<reference evidence="1" key="1">
    <citation type="submission" date="2022-12" db="EMBL/GenBank/DDBJ databases">
        <title>Vibrio parahaemolyticus become highly virulent by producing novel Tc toxins.</title>
        <authorList>
            <person name="Yang F."/>
            <person name="You Y."/>
            <person name="Lai Q."/>
            <person name="Xu L."/>
            <person name="Li F."/>
        </authorList>
    </citation>
    <scope>NUCLEOTIDE SEQUENCE</scope>
    <source>
        <strain evidence="1">Vp-HL-202005</strain>
        <plasmid evidence="1">pHLA</plasmid>
    </source>
</reference>
<dbReference type="Proteomes" id="UP001156560">
    <property type="component" value="Plasmid pHLA"/>
</dbReference>
<evidence type="ECO:0000313" key="2">
    <source>
        <dbReference type="Proteomes" id="UP001156560"/>
    </source>
</evidence>
<keyword evidence="1" id="KW-0614">Plasmid</keyword>
<proteinExistence type="predicted"/>
<accession>A0AA47LA24</accession>
<name>A0AA47LA24_VIBPH</name>
<evidence type="ECO:0000313" key="1">
    <source>
        <dbReference type="EMBL" id="WAT93780.1"/>
    </source>
</evidence>